<evidence type="ECO:0000256" key="4">
    <source>
        <dbReference type="ARBA" id="ARBA00024953"/>
    </source>
</evidence>
<sequence length="257" mass="28898">MLGYDNIMMQGVAASNDSAKDKYEVHIKKAPGIFKHTMNPMVTMSSAVGIKFDGGVAVASDIGGYYGKMMRFRNVDRFIKVNSNTLILGSGDYSDFQYIKDVVEQRSISEQILNDDFQMDARSLHSWLTRVMYNRRSKFDPLWNNLMVAGIDHDNKPFIGNVDMLGLSFEENIVASGLGLYIAVPMMRAAVQARGDQPLDKAGAVEILKKCLEVLYYRDCLSYDKIRIATITKDGIEVSDETRLPSNWDFATRVEGF</sequence>
<keyword evidence="2 6" id="KW-0647">Proteasome</keyword>
<dbReference type="PROSITE" id="PS00854">
    <property type="entry name" value="PROTEASOME_BETA_1"/>
    <property type="match status" value="1"/>
</dbReference>
<dbReference type="CDD" id="cd03760">
    <property type="entry name" value="proteasome_beta_type_4"/>
    <property type="match status" value="1"/>
</dbReference>
<evidence type="ECO:0000256" key="3">
    <source>
        <dbReference type="ARBA" id="ARBA00023242"/>
    </source>
</evidence>
<dbReference type="AlphaFoldDB" id="A0A0A9XFE5"/>
<dbReference type="InterPro" id="IPR023333">
    <property type="entry name" value="Proteasome_suB-type"/>
</dbReference>
<dbReference type="PANTHER" id="PTHR32194:SF6">
    <property type="entry name" value="PROTEASOME SUBUNIT BETA"/>
    <property type="match status" value="1"/>
</dbReference>
<evidence type="ECO:0000313" key="7">
    <source>
        <dbReference type="EMBL" id="JAG18386.1"/>
    </source>
</evidence>
<dbReference type="InterPro" id="IPR029055">
    <property type="entry name" value="Ntn_hydrolases_N"/>
</dbReference>
<dbReference type="InterPro" id="IPR016050">
    <property type="entry name" value="Proteasome_bsu_CS"/>
</dbReference>
<dbReference type="SUPFAM" id="SSF56235">
    <property type="entry name" value="N-terminal nucleophile aminohydrolases (Ntn hydrolases)"/>
    <property type="match status" value="1"/>
</dbReference>
<dbReference type="PROSITE" id="PS51476">
    <property type="entry name" value="PROTEASOME_BETA_2"/>
    <property type="match status" value="1"/>
</dbReference>
<dbReference type="GO" id="GO:0005634">
    <property type="term" value="C:nucleus"/>
    <property type="evidence" value="ECO:0007669"/>
    <property type="project" value="UniProtKB-SubCell"/>
</dbReference>
<keyword evidence="3 6" id="KW-0539">Nucleus</keyword>
<comment type="similarity">
    <text evidence="6">Belongs to the peptidase T1B family.</text>
</comment>
<dbReference type="EMBL" id="GBHO01025218">
    <property type="protein sequence ID" value="JAG18386.1"/>
    <property type="molecule type" value="Transcribed_RNA"/>
</dbReference>
<accession>A0A0A9XFE5</accession>
<dbReference type="PIRSF" id="PIRSF001213">
    <property type="entry name" value="Psome_endopept_beta"/>
    <property type="match status" value="1"/>
</dbReference>
<comment type="function">
    <text evidence="4">Non-catalytic component of the proteasome, a multicatalytic proteinase complex which is characterized by its ability to cleave peptides with Arg, Phe, Tyr, Leu, and Glu adjacent to the leaving group at neutral or slightly basic pH. The proteasome has an ATP-dependent proteolytic activity.</text>
</comment>
<dbReference type="EMBL" id="GBRD01012111">
    <property type="protein sequence ID" value="JAG53713.1"/>
    <property type="molecule type" value="Transcribed_RNA"/>
</dbReference>
<protein>
    <recommendedName>
        <fullName evidence="6">Proteasome subunit beta</fullName>
    </recommendedName>
</protein>
<dbReference type="GO" id="GO:0051603">
    <property type="term" value="P:proteolysis involved in protein catabolic process"/>
    <property type="evidence" value="ECO:0007669"/>
    <property type="project" value="InterPro"/>
</dbReference>
<evidence type="ECO:0000256" key="5">
    <source>
        <dbReference type="ARBA" id="ARBA00026071"/>
    </source>
</evidence>
<reference evidence="7" key="2">
    <citation type="submission" date="2014-07" db="EMBL/GenBank/DDBJ databases">
        <authorList>
            <person name="Hull J."/>
        </authorList>
    </citation>
    <scope>NUCLEOTIDE SEQUENCE</scope>
</reference>
<dbReference type="GO" id="GO:0019774">
    <property type="term" value="C:proteasome core complex, beta-subunit complex"/>
    <property type="evidence" value="ECO:0007669"/>
    <property type="project" value="UniProtKB-UniRule"/>
</dbReference>
<proteinExistence type="inferred from homology"/>
<dbReference type="GO" id="GO:0005737">
    <property type="term" value="C:cytoplasm"/>
    <property type="evidence" value="ECO:0007669"/>
    <property type="project" value="UniProtKB-SubCell"/>
</dbReference>
<evidence type="ECO:0000313" key="8">
    <source>
        <dbReference type="EMBL" id="JAG53713.1"/>
    </source>
</evidence>
<organism evidence="7">
    <name type="scientific">Lygus hesperus</name>
    <name type="common">Western plant bug</name>
    <dbReference type="NCBI Taxonomy" id="30085"/>
    <lineage>
        <taxon>Eukaryota</taxon>
        <taxon>Metazoa</taxon>
        <taxon>Ecdysozoa</taxon>
        <taxon>Arthropoda</taxon>
        <taxon>Hexapoda</taxon>
        <taxon>Insecta</taxon>
        <taxon>Pterygota</taxon>
        <taxon>Neoptera</taxon>
        <taxon>Paraneoptera</taxon>
        <taxon>Hemiptera</taxon>
        <taxon>Heteroptera</taxon>
        <taxon>Panheteroptera</taxon>
        <taxon>Cimicomorpha</taxon>
        <taxon>Miridae</taxon>
        <taxon>Mirini</taxon>
        <taxon>Lygus</taxon>
    </lineage>
</organism>
<reference evidence="9" key="4">
    <citation type="journal article" date="2016" name="Gigascience">
        <title>De novo construction of an expanded transcriptome assembly for the western tarnished plant bug, Lygus hesperus.</title>
        <authorList>
            <person name="Tassone E.E."/>
            <person name="Geib S.M."/>
            <person name="Hall B."/>
            <person name="Fabrick J.A."/>
            <person name="Brent C.S."/>
            <person name="Hull J.J."/>
        </authorList>
    </citation>
    <scope>NUCLEOTIDE SEQUENCE</scope>
</reference>
<evidence type="ECO:0000256" key="2">
    <source>
        <dbReference type="ARBA" id="ARBA00022942"/>
    </source>
</evidence>
<name>A0A0A9XFE5_LYGHE</name>
<dbReference type="InterPro" id="IPR016295">
    <property type="entry name" value="Proteasome_beta4"/>
</dbReference>
<comment type="subcellular location">
    <subcellularLocation>
        <location evidence="6">Cytoplasm</location>
    </subcellularLocation>
    <subcellularLocation>
        <location evidence="6">Nucleus</location>
    </subcellularLocation>
</comment>
<dbReference type="EMBL" id="GDHC01013100">
    <property type="protein sequence ID" value="JAQ05529.1"/>
    <property type="molecule type" value="Transcribed_RNA"/>
</dbReference>
<gene>
    <name evidence="9" type="primary">psmb4_1</name>
    <name evidence="7" type="ORF">CM83_7399</name>
    <name evidence="9" type="ORF">g.5538</name>
</gene>
<evidence type="ECO:0000256" key="6">
    <source>
        <dbReference type="PIRNR" id="PIRNR001213"/>
    </source>
</evidence>
<evidence type="ECO:0000313" key="9">
    <source>
        <dbReference type="EMBL" id="JAQ05529.1"/>
    </source>
</evidence>
<reference evidence="7" key="1">
    <citation type="journal article" date="2014" name="PLoS ONE">
        <title>Transcriptome-Based Identification of ABC Transporters in the Western Tarnished Plant Bug Lygus hesperus.</title>
        <authorList>
            <person name="Hull J.J."/>
            <person name="Chaney K."/>
            <person name="Geib S.M."/>
            <person name="Fabrick J.A."/>
            <person name="Brent C.S."/>
            <person name="Walsh D."/>
            <person name="Lavine L.C."/>
        </authorList>
    </citation>
    <scope>NUCLEOTIDE SEQUENCE</scope>
</reference>
<dbReference type="Gene3D" id="3.60.20.10">
    <property type="entry name" value="Glutamine Phosphoribosylpyrophosphate, subunit 1, domain 1"/>
    <property type="match status" value="1"/>
</dbReference>
<comment type="subunit">
    <text evidence="5">The 26S proteasome consists of a 20S proteasome core and two 19S regulatory subunits. The 20S proteasome core is composed of 28 subunits that are arranged in four stacked rings, resulting in a barrel-shaped structure. The two end rings are each formed by seven alpha subunits, and the two central rings are each formed by seven beta subunits. The catalytic chamber with the active sites is on the inside of the barrel.</text>
</comment>
<keyword evidence="1 6" id="KW-0963">Cytoplasm</keyword>
<evidence type="ECO:0000256" key="1">
    <source>
        <dbReference type="ARBA" id="ARBA00022490"/>
    </source>
</evidence>
<dbReference type="InterPro" id="IPR001353">
    <property type="entry name" value="Proteasome_sua/b"/>
</dbReference>
<dbReference type="PANTHER" id="PTHR32194">
    <property type="entry name" value="METALLOPROTEASE TLDD"/>
    <property type="match status" value="1"/>
</dbReference>
<reference evidence="8" key="3">
    <citation type="submission" date="2014-09" db="EMBL/GenBank/DDBJ databases">
        <authorList>
            <person name="Magalhaes I.L.F."/>
            <person name="Oliveira U."/>
            <person name="Santos F.R."/>
            <person name="Vidigal T.H.D.A."/>
            <person name="Brescovit A.D."/>
            <person name="Santos A.J."/>
        </authorList>
    </citation>
    <scope>NUCLEOTIDE SEQUENCE</scope>
</reference>
<dbReference type="Pfam" id="PF00227">
    <property type="entry name" value="Proteasome"/>
    <property type="match status" value="1"/>
</dbReference>